<keyword evidence="3" id="KW-1185">Reference proteome</keyword>
<dbReference type="SUPFAM" id="SSF160631">
    <property type="entry name" value="SMI1/KNR4-like"/>
    <property type="match status" value="1"/>
</dbReference>
<evidence type="ECO:0000313" key="2">
    <source>
        <dbReference type="EMBL" id="KRT36483.1"/>
    </source>
</evidence>
<reference evidence="3" key="1">
    <citation type="submission" date="2012-09" db="EMBL/GenBank/DDBJ databases">
        <authorList>
            <person name="Weinstock G."/>
            <person name="Sodergren E."/>
            <person name="Clifton S."/>
            <person name="Fulton L."/>
            <person name="Fulton B."/>
            <person name="Courtney L."/>
            <person name="Fronick C."/>
            <person name="Harrison M."/>
            <person name="Strong C."/>
            <person name="Farmer C."/>
            <person name="Delehaunty K."/>
            <person name="Markovic C."/>
            <person name="Hall O."/>
            <person name="Minx P."/>
            <person name="Tomlinson C."/>
            <person name="Mitreva M."/>
            <person name="Nelson J."/>
            <person name="Hou S."/>
            <person name="Wollam A."/>
            <person name="Pepin K.H."/>
            <person name="Johnson M."/>
            <person name="Bhonagiri V."/>
            <person name="Nash W.E."/>
            <person name="Suruliraj S."/>
            <person name="Warren W."/>
            <person name="Chinwalla A."/>
            <person name="Mardis E.R."/>
            <person name="Wilson R.K."/>
        </authorList>
    </citation>
    <scope>NUCLEOTIDE SEQUENCE [LARGE SCALE GENOMIC DNA]</scope>
    <source>
        <strain evidence="3">OS1</strain>
    </source>
</reference>
<dbReference type="Proteomes" id="UP000005273">
    <property type="component" value="Unassembled WGS sequence"/>
</dbReference>
<dbReference type="OrthoDB" id="8657476at2"/>
<dbReference type="InterPro" id="IPR037883">
    <property type="entry name" value="Knr4/Smi1-like_sf"/>
</dbReference>
<accession>A0A0T5XDS2</accession>
<protein>
    <submittedName>
        <fullName evidence="2">SMI1 / KNR4 family protein</fullName>
    </submittedName>
</protein>
<dbReference type="EMBL" id="ACJX03000001">
    <property type="protein sequence ID" value="KRT36483.1"/>
    <property type="molecule type" value="Genomic_DNA"/>
</dbReference>
<dbReference type="eggNOG" id="ENOG50332Y6">
    <property type="taxonomic scope" value="Bacteria"/>
</dbReference>
<dbReference type="InterPro" id="IPR018958">
    <property type="entry name" value="Knr4/Smi1-like_dom"/>
</dbReference>
<evidence type="ECO:0000313" key="3">
    <source>
        <dbReference type="Proteomes" id="UP000005273"/>
    </source>
</evidence>
<dbReference type="SMART" id="SM00860">
    <property type="entry name" value="SMI1_KNR4"/>
    <property type="match status" value="1"/>
</dbReference>
<feature type="domain" description="Knr4/Smi1-like" evidence="1">
    <location>
        <begin position="9"/>
        <end position="132"/>
    </location>
</feature>
<proteinExistence type="predicted"/>
<dbReference type="AlphaFoldDB" id="A0A0T5XDS2"/>
<comment type="caution">
    <text evidence="2">The sequence shown here is derived from an EMBL/GenBank/DDBJ whole genome shotgun (WGS) entry which is preliminary data.</text>
</comment>
<dbReference type="Gene3D" id="3.40.1580.10">
    <property type="entry name" value="SMI1/KNR4-like"/>
    <property type="match status" value="1"/>
</dbReference>
<name>A0A0T5XDS2_9BACT</name>
<dbReference type="RefSeq" id="WP_009200838.1">
    <property type="nucleotide sequence ID" value="NZ_ACJX03000001.1"/>
</dbReference>
<evidence type="ECO:0000259" key="1">
    <source>
        <dbReference type="SMART" id="SM00860"/>
    </source>
</evidence>
<sequence>MKWINFSSPITKDDVLFVEKETGLMLPEDYVVCVLQHNGGTPIPSGLPDIETEIDHLHSLNKEDEDFVLIYYRLFEKESNGLLFPFGSDGCGNYFCFLYKNKKDKNPTVVFYDHEVQRITFLALTFSDLLNSLVDE</sequence>
<organism evidence="2 3">
    <name type="scientific">Acetomicrobium hydrogeniformans ATCC BAA-1850</name>
    <dbReference type="NCBI Taxonomy" id="592015"/>
    <lineage>
        <taxon>Bacteria</taxon>
        <taxon>Thermotogati</taxon>
        <taxon>Synergistota</taxon>
        <taxon>Synergistia</taxon>
        <taxon>Synergistales</taxon>
        <taxon>Acetomicrobiaceae</taxon>
        <taxon>Acetomicrobium</taxon>
    </lineage>
</organism>
<dbReference type="Pfam" id="PF09346">
    <property type="entry name" value="SMI1_KNR4"/>
    <property type="match status" value="1"/>
</dbReference>
<dbReference type="STRING" id="592015.HMPREF1705_03764"/>
<gene>
    <name evidence="2" type="ORF">HMPREF1705_03764</name>
</gene>